<comment type="caution">
    <text evidence="2">The sequence shown here is derived from an EMBL/GenBank/DDBJ whole genome shotgun (WGS) entry which is preliminary data.</text>
</comment>
<organism evidence="2 3">
    <name type="scientific">Christiangramia antarctica</name>
    <dbReference type="NCBI Taxonomy" id="2058158"/>
    <lineage>
        <taxon>Bacteria</taxon>
        <taxon>Pseudomonadati</taxon>
        <taxon>Bacteroidota</taxon>
        <taxon>Flavobacteriia</taxon>
        <taxon>Flavobacteriales</taxon>
        <taxon>Flavobacteriaceae</taxon>
        <taxon>Christiangramia</taxon>
    </lineage>
</organism>
<dbReference type="Pfam" id="PF00535">
    <property type="entry name" value="Glycos_transf_2"/>
    <property type="match status" value="1"/>
</dbReference>
<dbReference type="RefSeq" id="WP_251740813.1">
    <property type="nucleotide sequence ID" value="NZ_JBHUOJ010000027.1"/>
</dbReference>
<protein>
    <submittedName>
        <fullName evidence="2">Glycosyltransferase family 2 protein</fullName>
    </submittedName>
</protein>
<dbReference type="EMBL" id="JBHUOJ010000027">
    <property type="protein sequence ID" value="MFD2834035.1"/>
    <property type="molecule type" value="Genomic_DNA"/>
</dbReference>
<evidence type="ECO:0000259" key="1">
    <source>
        <dbReference type="Pfam" id="PF00535"/>
    </source>
</evidence>
<keyword evidence="3" id="KW-1185">Reference proteome</keyword>
<dbReference type="InterPro" id="IPR029044">
    <property type="entry name" value="Nucleotide-diphossugar_trans"/>
</dbReference>
<dbReference type="InterPro" id="IPR050834">
    <property type="entry name" value="Glycosyltransf_2"/>
</dbReference>
<dbReference type="SUPFAM" id="SSF53448">
    <property type="entry name" value="Nucleotide-diphospho-sugar transferases"/>
    <property type="match status" value="1"/>
</dbReference>
<sequence>MKGISVIIPTYNRTELAKEAVHSVLEQDFSCPIEIIVSDDGSTDETLSALTSFGNKVKILKKPDDCNSQGVSGARNRGLLKATQPFISFLDSDDFYLPGHLQKMKEAIESDPELGFALCNSLIMMDVEQENKFRRWTKKSIKPRDIANLSISTFHFANSNGFIFKKEVFEKVGLFNESYKNAEDTDMWMRINENFKGIHADHYGTVIRLHNLHRLTDVPKQCLLQNHYDVFRNALRRHKHKNLNDTYRVRKLWFLCFKYKVSQWPGFNKVYKFVSKQNTKASVLVAEYPSWKPLEYFINSH</sequence>
<dbReference type="PANTHER" id="PTHR43685:SF2">
    <property type="entry name" value="GLYCOSYLTRANSFERASE 2-LIKE DOMAIN-CONTAINING PROTEIN"/>
    <property type="match status" value="1"/>
</dbReference>
<dbReference type="PANTHER" id="PTHR43685">
    <property type="entry name" value="GLYCOSYLTRANSFERASE"/>
    <property type="match status" value="1"/>
</dbReference>
<dbReference type="Proteomes" id="UP001597438">
    <property type="component" value="Unassembled WGS sequence"/>
</dbReference>
<evidence type="ECO:0000313" key="2">
    <source>
        <dbReference type="EMBL" id="MFD2834035.1"/>
    </source>
</evidence>
<dbReference type="Gene3D" id="3.90.550.10">
    <property type="entry name" value="Spore Coat Polysaccharide Biosynthesis Protein SpsA, Chain A"/>
    <property type="match status" value="1"/>
</dbReference>
<feature type="domain" description="Glycosyltransferase 2-like" evidence="1">
    <location>
        <begin position="5"/>
        <end position="172"/>
    </location>
</feature>
<evidence type="ECO:0000313" key="3">
    <source>
        <dbReference type="Proteomes" id="UP001597438"/>
    </source>
</evidence>
<gene>
    <name evidence="2" type="ORF">ACFSYS_12125</name>
</gene>
<proteinExistence type="predicted"/>
<name>A0ABW5X4K2_9FLAO</name>
<accession>A0ABW5X4K2</accession>
<reference evidence="3" key="1">
    <citation type="journal article" date="2019" name="Int. J. Syst. Evol. Microbiol.">
        <title>The Global Catalogue of Microorganisms (GCM) 10K type strain sequencing project: providing services to taxonomists for standard genome sequencing and annotation.</title>
        <authorList>
            <consortium name="The Broad Institute Genomics Platform"/>
            <consortium name="The Broad Institute Genome Sequencing Center for Infectious Disease"/>
            <person name="Wu L."/>
            <person name="Ma J."/>
        </authorList>
    </citation>
    <scope>NUCLEOTIDE SEQUENCE [LARGE SCALE GENOMIC DNA]</scope>
    <source>
        <strain evidence="3">KCTC 52925</strain>
    </source>
</reference>
<dbReference type="InterPro" id="IPR001173">
    <property type="entry name" value="Glyco_trans_2-like"/>
</dbReference>